<evidence type="ECO:0000313" key="2">
    <source>
        <dbReference type="EMBL" id="CUF53748.1"/>
    </source>
</evidence>
<dbReference type="EMBL" id="CYKH01000349">
    <property type="protein sequence ID" value="CUF53748.1"/>
    <property type="molecule type" value="Genomic_DNA"/>
</dbReference>
<reference evidence="3" key="1">
    <citation type="submission" date="2015-09" db="EMBL/GenBank/DDBJ databases">
        <authorList>
            <consortium name="Pathogen Informatics"/>
        </authorList>
    </citation>
    <scope>NUCLEOTIDE SEQUENCE [LARGE SCALE GENOMIC DNA]</scope>
    <source>
        <strain evidence="3">Lake Konstanz</strain>
    </source>
</reference>
<dbReference type="OrthoDB" id="10068793at2759"/>
<name>A0A0S4ISI3_BODSA</name>
<keyword evidence="3" id="KW-1185">Reference proteome</keyword>
<sequence length="202" mass="21972">MTITRDGEAVRAALVTLELDVALTHVTVPSVLETVFAAAKATNTTEVPLALGNASVFLDGQFVTHSTLPRTPVGEELRVSIGRDEGVTVHRKLLNKKRSDEGGMCSSFRRDFVTHTFATTLKNGRRQAVEVLVQERVPCSDSDDLVVTLVRPAPASLSEEQQTKLRDDGILEKLVKVAPNATADYELEFTVSAPEGKHIYGM</sequence>
<dbReference type="PANTHER" id="PTHR31005">
    <property type="entry name" value="DUF4139 DOMAIN-CONTAINING PROTEIN"/>
    <property type="match status" value="1"/>
</dbReference>
<dbReference type="Proteomes" id="UP000051952">
    <property type="component" value="Unassembled WGS sequence"/>
</dbReference>
<feature type="domain" description="DUF4139" evidence="1">
    <location>
        <begin position="27"/>
        <end position="195"/>
    </location>
</feature>
<dbReference type="PANTHER" id="PTHR31005:SF8">
    <property type="entry name" value="DUF4139 DOMAIN-CONTAINING PROTEIN"/>
    <property type="match status" value="1"/>
</dbReference>
<dbReference type="Pfam" id="PF13598">
    <property type="entry name" value="DUF4139"/>
    <property type="match status" value="1"/>
</dbReference>
<protein>
    <recommendedName>
        <fullName evidence="1">DUF4139 domain-containing protein</fullName>
    </recommendedName>
</protein>
<proteinExistence type="predicted"/>
<organism evidence="2 3">
    <name type="scientific">Bodo saltans</name>
    <name type="common">Flagellated protozoan</name>
    <dbReference type="NCBI Taxonomy" id="75058"/>
    <lineage>
        <taxon>Eukaryota</taxon>
        <taxon>Discoba</taxon>
        <taxon>Euglenozoa</taxon>
        <taxon>Kinetoplastea</taxon>
        <taxon>Metakinetoplastina</taxon>
        <taxon>Eubodonida</taxon>
        <taxon>Bodonidae</taxon>
        <taxon>Bodo</taxon>
    </lineage>
</organism>
<accession>A0A0S4ISI3</accession>
<dbReference type="InterPro" id="IPR037291">
    <property type="entry name" value="DUF4139"/>
</dbReference>
<evidence type="ECO:0000259" key="1">
    <source>
        <dbReference type="Pfam" id="PF13598"/>
    </source>
</evidence>
<dbReference type="OMA" id="SSTIHEQ"/>
<dbReference type="NCBIfam" id="TIGR02231">
    <property type="entry name" value="mucoidy inhibitor MuiA family protein"/>
    <property type="match status" value="1"/>
</dbReference>
<dbReference type="InterPro" id="IPR011935">
    <property type="entry name" value="CHP02231"/>
</dbReference>
<evidence type="ECO:0000313" key="3">
    <source>
        <dbReference type="Proteomes" id="UP000051952"/>
    </source>
</evidence>
<dbReference type="AlphaFoldDB" id="A0A0S4ISI3"/>
<gene>
    <name evidence="2" type="ORF">BSAL_63360</name>
</gene>
<dbReference type="VEuPathDB" id="TriTrypDB:BSAL_63360"/>